<evidence type="ECO:0000256" key="1">
    <source>
        <dbReference type="SAM" id="MobiDB-lite"/>
    </source>
</evidence>
<name>A0A5J5BEM2_9ASTE</name>
<evidence type="ECO:0000259" key="2">
    <source>
        <dbReference type="Pfam" id="PF05703"/>
    </source>
</evidence>
<dbReference type="OrthoDB" id="684573at2759"/>
<dbReference type="AlphaFoldDB" id="A0A5J5BEM2"/>
<accession>A0A5J5BEM2</accession>
<dbReference type="GO" id="GO:0009734">
    <property type="term" value="P:auxin-activated signaling pathway"/>
    <property type="evidence" value="ECO:0007669"/>
    <property type="project" value="TreeGrafter"/>
</dbReference>
<gene>
    <name evidence="4" type="ORF">F0562_026819</name>
</gene>
<evidence type="ECO:0000313" key="5">
    <source>
        <dbReference type="Proteomes" id="UP000325577"/>
    </source>
</evidence>
<dbReference type="GO" id="GO:0010087">
    <property type="term" value="P:phloem or xylem histogenesis"/>
    <property type="evidence" value="ECO:0007669"/>
    <property type="project" value="TreeGrafter"/>
</dbReference>
<dbReference type="GO" id="GO:0010305">
    <property type="term" value="P:leaf vascular tissue pattern formation"/>
    <property type="evidence" value="ECO:0007669"/>
    <property type="project" value="TreeGrafter"/>
</dbReference>
<dbReference type="PANTHER" id="PTHR31351">
    <property type="entry name" value="EXPRESSED PROTEIN"/>
    <property type="match status" value="1"/>
</dbReference>
<organism evidence="4 5">
    <name type="scientific">Nyssa sinensis</name>
    <dbReference type="NCBI Taxonomy" id="561372"/>
    <lineage>
        <taxon>Eukaryota</taxon>
        <taxon>Viridiplantae</taxon>
        <taxon>Streptophyta</taxon>
        <taxon>Embryophyta</taxon>
        <taxon>Tracheophyta</taxon>
        <taxon>Spermatophyta</taxon>
        <taxon>Magnoliopsida</taxon>
        <taxon>eudicotyledons</taxon>
        <taxon>Gunneridae</taxon>
        <taxon>Pentapetalae</taxon>
        <taxon>asterids</taxon>
        <taxon>Cornales</taxon>
        <taxon>Nyssaceae</taxon>
        <taxon>Nyssa</taxon>
    </lineage>
</organism>
<feature type="region of interest" description="Disordered" evidence="1">
    <location>
        <begin position="35"/>
        <end position="55"/>
    </location>
</feature>
<dbReference type="Proteomes" id="UP000325577">
    <property type="component" value="Linkage Group LG14"/>
</dbReference>
<dbReference type="InterPro" id="IPR013666">
    <property type="entry name" value="PH_pln"/>
</dbReference>
<proteinExistence type="predicted"/>
<feature type="domain" description="VAN3-binding protein-like auxin canalisation" evidence="2">
    <location>
        <begin position="63"/>
        <end position="199"/>
    </location>
</feature>
<dbReference type="InterPro" id="IPR008546">
    <property type="entry name" value="VAN3-bd-like_auxin_canal"/>
</dbReference>
<keyword evidence="5" id="KW-1185">Reference proteome</keyword>
<dbReference type="PANTHER" id="PTHR31351:SF30">
    <property type="entry name" value="VAN3-BINDING PROTEIN-LIKE"/>
    <property type="match status" value="1"/>
</dbReference>
<protein>
    <recommendedName>
        <fullName evidence="6">PH domain-containing protein</fullName>
    </recommendedName>
</protein>
<dbReference type="Pfam" id="PF08458">
    <property type="entry name" value="PH_2"/>
    <property type="match status" value="1"/>
</dbReference>
<feature type="compositionally biased region" description="Polar residues" evidence="1">
    <location>
        <begin position="45"/>
        <end position="55"/>
    </location>
</feature>
<evidence type="ECO:0000259" key="3">
    <source>
        <dbReference type="Pfam" id="PF08458"/>
    </source>
</evidence>
<dbReference type="EMBL" id="CM018037">
    <property type="protein sequence ID" value="KAA8540127.1"/>
    <property type="molecule type" value="Genomic_DNA"/>
</dbReference>
<sequence length="321" mass="35432">MDFLCRPWSPSASHLLQIFSSTNLLPLNVNDGIEEDEEQQEAEGTSKSTAQSNRDIANNTHNIWMDLYHMKGWLKGKSITSFLRSRREQKKEQVRLHTAKLDAALSLTRLAAAIAGFSTNGSLQAPACNKDMGVVVASAAALMTTVCAETAESLGAHRALVASAVNSGLTARTPLDMITLTATAATCLRGAAVLKSRDTADTYFPKNQEMLKVGAQISIILPSGHKEYKWVTIYLKHKQLILSFRKKYLGGALTTAKEYKIINVIEEAKEARGHFFLSLKTNNGVIKLLFEDKKQSSFWISTISNLLQMFNSSETLSYKKI</sequence>
<reference evidence="4 5" key="1">
    <citation type="submission" date="2019-09" db="EMBL/GenBank/DDBJ databases">
        <title>A chromosome-level genome assembly of the Chinese tupelo Nyssa sinensis.</title>
        <authorList>
            <person name="Yang X."/>
            <person name="Kang M."/>
            <person name="Yang Y."/>
            <person name="Xiong H."/>
            <person name="Wang M."/>
            <person name="Zhang Z."/>
            <person name="Wang Z."/>
            <person name="Wu H."/>
            <person name="Ma T."/>
            <person name="Liu J."/>
            <person name="Xi Z."/>
        </authorList>
    </citation>
    <scope>NUCLEOTIDE SEQUENCE [LARGE SCALE GENOMIC DNA]</scope>
    <source>
        <strain evidence="4">J267</strain>
        <tissue evidence="4">Leaf</tissue>
    </source>
</reference>
<evidence type="ECO:0008006" key="6">
    <source>
        <dbReference type="Google" id="ProtNLM"/>
    </source>
</evidence>
<evidence type="ECO:0000313" key="4">
    <source>
        <dbReference type="EMBL" id="KAA8540127.1"/>
    </source>
</evidence>
<feature type="domain" description="Pleckstrin-like plant" evidence="3">
    <location>
        <begin position="222"/>
        <end position="309"/>
    </location>
</feature>
<dbReference type="Pfam" id="PF05703">
    <property type="entry name" value="Auxin_canalis"/>
    <property type="match status" value="1"/>
</dbReference>
<dbReference type="InterPro" id="IPR040269">
    <property type="entry name" value="VAB"/>
</dbReference>